<dbReference type="SMART" id="SM00034">
    <property type="entry name" value="CLECT"/>
    <property type="match status" value="1"/>
</dbReference>
<dbReference type="AlphaFoldDB" id="A0A8J5ZEY4"/>
<dbReference type="GO" id="GO:0005886">
    <property type="term" value="C:plasma membrane"/>
    <property type="evidence" value="ECO:0007669"/>
    <property type="project" value="UniProtKB-SubCell"/>
</dbReference>
<evidence type="ECO:0000256" key="22">
    <source>
        <dbReference type="ARBA" id="ARBA00041191"/>
    </source>
</evidence>
<feature type="region of interest" description="Disordered" evidence="26">
    <location>
        <begin position="1"/>
        <end position="30"/>
    </location>
</feature>
<feature type="coiled-coil region" evidence="25">
    <location>
        <begin position="89"/>
        <end position="141"/>
    </location>
</feature>
<evidence type="ECO:0000313" key="30">
    <source>
        <dbReference type="Proteomes" id="UP000700334"/>
    </source>
</evidence>
<accession>A0A8J5ZEY4</accession>
<dbReference type="GO" id="GO:0005576">
    <property type="term" value="C:extracellular region"/>
    <property type="evidence" value="ECO:0007669"/>
    <property type="project" value="UniProtKB-SubCell"/>
</dbReference>
<dbReference type="InterPro" id="IPR013600">
    <property type="entry name" value="Ly49_N"/>
</dbReference>
<evidence type="ECO:0000256" key="14">
    <source>
        <dbReference type="ARBA" id="ARBA00023136"/>
    </source>
</evidence>
<keyword evidence="15" id="KW-0564">Palmitate</keyword>
<evidence type="ECO:0000256" key="4">
    <source>
        <dbReference type="ARBA" id="ARBA00004613"/>
    </source>
</evidence>
<keyword evidence="7 27" id="KW-0812">Transmembrane</keyword>
<evidence type="ECO:0000256" key="5">
    <source>
        <dbReference type="ARBA" id="ARBA00022475"/>
    </source>
</evidence>
<dbReference type="GO" id="GO:0007159">
    <property type="term" value="P:leukocyte cell-cell adhesion"/>
    <property type="evidence" value="ECO:0007669"/>
    <property type="project" value="TreeGrafter"/>
</dbReference>
<dbReference type="InterPro" id="IPR016187">
    <property type="entry name" value="CTDL_fold"/>
</dbReference>
<evidence type="ECO:0000256" key="8">
    <source>
        <dbReference type="ARBA" id="ARBA00022734"/>
    </source>
</evidence>
<evidence type="ECO:0000256" key="18">
    <source>
        <dbReference type="ARBA" id="ARBA00023180"/>
    </source>
</evidence>
<dbReference type="PROSITE" id="PS50041">
    <property type="entry name" value="C_TYPE_LECTIN_2"/>
    <property type="match status" value="1"/>
</dbReference>
<keyword evidence="10" id="KW-0130">Cell adhesion</keyword>
<keyword evidence="13 25" id="KW-0175">Coiled coil</keyword>
<comment type="subunit">
    <text evidence="21">Homodimer; disulfide-linked. May form a hexamer composed of 3 homodimers. Interacts with HSP70.</text>
</comment>
<evidence type="ECO:0000256" key="16">
    <source>
        <dbReference type="ARBA" id="ARBA00023157"/>
    </source>
</evidence>
<dbReference type="Proteomes" id="UP000700334">
    <property type="component" value="Unassembled WGS sequence"/>
</dbReference>
<dbReference type="PANTHER" id="PTHR47298">
    <property type="entry name" value="OXIDIZED LOW-DENSITY LIPOPROTEIN RECEPTOR 1"/>
    <property type="match status" value="1"/>
</dbReference>
<keyword evidence="6" id="KW-0964">Secreted</keyword>
<dbReference type="GO" id="GO:0042157">
    <property type="term" value="P:lipoprotein metabolic process"/>
    <property type="evidence" value="ECO:0007669"/>
    <property type="project" value="TreeGrafter"/>
</dbReference>
<proteinExistence type="predicted"/>
<evidence type="ECO:0000256" key="20">
    <source>
        <dbReference type="ARBA" id="ARBA00023288"/>
    </source>
</evidence>
<keyword evidence="11" id="KW-0735">Signal-anchor</keyword>
<evidence type="ECO:0000313" key="29">
    <source>
        <dbReference type="EMBL" id="KAG8505211.1"/>
    </source>
</evidence>
<evidence type="ECO:0000256" key="17">
    <source>
        <dbReference type="ARBA" id="ARBA00023170"/>
    </source>
</evidence>
<dbReference type="OrthoDB" id="6133475at2759"/>
<keyword evidence="9" id="KW-0391">Immunity</keyword>
<evidence type="ECO:0000256" key="26">
    <source>
        <dbReference type="SAM" id="MobiDB-lite"/>
    </source>
</evidence>
<dbReference type="InterPro" id="IPR033992">
    <property type="entry name" value="NKR-like_CTLD"/>
</dbReference>
<keyword evidence="12 27" id="KW-1133">Transmembrane helix</keyword>
<evidence type="ECO:0000256" key="13">
    <source>
        <dbReference type="ARBA" id="ARBA00023054"/>
    </source>
</evidence>
<keyword evidence="17 29" id="KW-0675">Receptor</keyword>
<reference evidence="29" key="1">
    <citation type="journal article" date="2021" name="Evol. Appl.">
        <title>The genome of the Pyrenean desman and the effects of bottlenecks and inbreeding on the genomic landscape of an endangered species.</title>
        <authorList>
            <person name="Escoda L."/>
            <person name="Castresana J."/>
        </authorList>
    </citation>
    <scope>NUCLEOTIDE SEQUENCE</scope>
    <source>
        <strain evidence="29">IBE-C5619</strain>
    </source>
</reference>
<evidence type="ECO:0000256" key="19">
    <source>
        <dbReference type="ARBA" id="ARBA00023198"/>
    </source>
</evidence>
<keyword evidence="18" id="KW-0325">Glycoprotein</keyword>
<evidence type="ECO:0000256" key="15">
    <source>
        <dbReference type="ARBA" id="ARBA00023139"/>
    </source>
</evidence>
<comment type="subcellular location">
    <subcellularLocation>
        <location evidence="1">Cell membrane</location>
        <topology evidence="1">Lipid-anchor</topology>
    </subcellularLocation>
    <subcellularLocation>
        <location evidence="3">Cell membrane</location>
        <topology evidence="3">Single-pass type II membrane protein</topology>
    </subcellularLocation>
    <subcellularLocation>
        <location evidence="2">Membrane raft</location>
    </subcellularLocation>
    <subcellularLocation>
        <location evidence="4">Secreted</location>
    </subcellularLocation>
</comment>
<dbReference type="Gene3D" id="3.10.100.10">
    <property type="entry name" value="Mannose-Binding Protein A, subunit A"/>
    <property type="match status" value="1"/>
</dbReference>
<evidence type="ECO:0000256" key="2">
    <source>
        <dbReference type="ARBA" id="ARBA00004285"/>
    </source>
</evidence>
<evidence type="ECO:0000256" key="7">
    <source>
        <dbReference type="ARBA" id="ARBA00022692"/>
    </source>
</evidence>
<evidence type="ECO:0000256" key="10">
    <source>
        <dbReference type="ARBA" id="ARBA00022889"/>
    </source>
</evidence>
<dbReference type="GO" id="GO:0045121">
    <property type="term" value="C:membrane raft"/>
    <property type="evidence" value="ECO:0007669"/>
    <property type="project" value="UniProtKB-SubCell"/>
</dbReference>
<keyword evidence="5" id="KW-1003">Cell membrane</keyword>
<comment type="caution">
    <text evidence="29">The sequence shown here is derived from an EMBL/GenBank/DDBJ whole genome shotgun (WGS) entry which is preliminary data.</text>
</comment>
<evidence type="ECO:0000256" key="3">
    <source>
        <dbReference type="ARBA" id="ARBA00004401"/>
    </source>
</evidence>
<sequence length="277" mass="31088">MNLEMTFDDLKSKTMKDPPGQKPNGENIKGPCPRGWRAAALTLGVLCAGLLVAVVTLALRISQVSEVLKRQQANITHQENILEGQILARQQVEKTSQESQRELKEMIETLAQKLDEQSRNQTQLQQQNLQLQEALKRAENFSAPCPQDWLWHGESCYLFSSGPFNWEKSQENCLSLGAQLLKIDSRDDLEFAQRASAHSSFPFWLGLSLRPPRYAWTWEDGSPLKPHLFRLQGAASQMYLSGTCAYLQRGAVFADNCILSAFSVCQRRANGPRAPGV</sequence>
<evidence type="ECO:0000256" key="9">
    <source>
        <dbReference type="ARBA" id="ARBA00022859"/>
    </source>
</evidence>
<dbReference type="InterPro" id="IPR052332">
    <property type="entry name" value="OxLDL_rcpt1-like"/>
</dbReference>
<evidence type="ECO:0000256" key="24">
    <source>
        <dbReference type="ARBA" id="ARBA00041771"/>
    </source>
</evidence>
<protein>
    <recommendedName>
        <fullName evidence="22">Oxidized low-density lipoprotein receptor 1</fullName>
    </recommendedName>
    <alternativeName>
        <fullName evidence="23">Lectin-like oxidized LDL receptor 1</fullName>
    </alternativeName>
    <alternativeName>
        <fullName evidence="24">Lectin-type oxidized LDL receptor 1</fullName>
    </alternativeName>
</protein>
<evidence type="ECO:0000256" key="23">
    <source>
        <dbReference type="ARBA" id="ARBA00041686"/>
    </source>
</evidence>
<keyword evidence="19" id="KW-0395">Inflammatory response</keyword>
<dbReference type="GO" id="GO:0043235">
    <property type="term" value="C:receptor complex"/>
    <property type="evidence" value="ECO:0007669"/>
    <property type="project" value="TreeGrafter"/>
</dbReference>
<dbReference type="GO" id="GO:0002376">
    <property type="term" value="P:immune system process"/>
    <property type="evidence" value="ECO:0007669"/>
    <property type="project" value="UniProtKB-KW"/>
</dbReference>
<evidence type="ECO:0000256" key="12">
    <source>
        <dbReference type="ARBA" id="ARBA00022989"/>
    </source>
</evidence>
<evidence type="ECO:0000256" key="1">
    <source>
        <dbReference type="ARBA" id="ARBA00004193"/>
    </source>
</evidence>
<evidence type="ECO:0000256" key="21">
    <source>
        <dbReference type="ARBA" id="ARBA00038751"/>
    </source>
</evidence>
<dbReference type="Pfam" id="PF00059">
    <property type="entry name" value="Lectin_C"/>
    <property type="match status" value="1"/>
</dbReference>
<dbReference type="CDD" id="cd03593">
    <property type="entry name" value="CLECT_NK_receptors_like"/>
    <property type="match status" value="1"/>
</dbReference>
<evidence type="ECO:0000259" key="28">
    <source>
        <dbReference type="PROSITE" id="PS50041"/>
    </source>
</evidence>
<keyword evidence="14 27" id="KW-0472">Membrane</keyword>
<dbReference type="SUPFAM" id="SSF56436">
    <property type="entry name" value="C-type lectin-like"/>
    <property type="match status" value="1"/>
</dbReference>
<feature type="transmembrane region" description="Helical" evidence="27">
    <location>
        <begin position="38"/>
        <end position="61"/>
    </location>
</feature>
<name>A0A8J5ZEY4_GALPY</name>
<organism evidence="29 30">
    <name type="scientific">Galemys pyrenaicus</name>
    <name type="common">Iberian desman</name>
    <name type="synonym">Pyrenean desman</name>
    <dbReference type="NCBI Taxonomy" id="202257"/>
    <lineage>
        <taxon>Eukaryota</taxon>
        <taxon>Metazoa</taxon>
        <taxon>Chordata</taxon>
        <taxon>Craniata</taxon>
        <taxon>Vertebrata</taxon>
        <taxon>Euteleostomi</taxon>
        <taxon>Mammalia</taxon>
        <taxon>Eutheria</taxon>
        <taxon>Laurasiatheria</taxon>
        <taxon>Eulipotyphla</taxon>
        <taxon>Talpidae</taxon>
        <taxon>Galemys</taxon>
    </lineage>
</organism>
<gene>
    <name evidence="29" type="ORF">J0S82_000320</name>
</gene>
<evidence type="ECO:0000256" key="25">
    <source>
        <dbReference type="SAM" id="Coils"/>
    </source>
</evidence>
<evidence type="ECO:0000256" key="11">
    <source>
        <dbReference type="ARBA" id="ARBA00022968"/>
    </source>
</evidence>
<evidence type="ECO:0000256" key="27">
    <source>
        <dbReference type="SAM" id="Phobius"/>
    </source>
</evidence>
<dbReference type="EMBL" id="JAGFMF010012267">
    <property type="protein sequence ID" value="KAG8505211.1"/>
    <property type="molecule type" value="Genomic_DNA"/>
</dbReference>
<evidence type="ECO:0000256" key="6">
    <source>
        <dbReference type="ARBA" id="ARBA00022525"/>
    </source>
</evidence>
<dbReference type="InterPro" id="IPR016186">
    <property type="entry name" value="C-type_lectin-like/link_sf"/>
</dbReference>
<dbReference type="GO" id="GO:0005041">
    <property type="term" value="F:low-density lipoprotein particle receptor activity"/>
    <property type="evidence" value="ECO:0007669"/>
    <property type="project" value="TreeGrafter"/>
</dbReference>
<keyword evidence="30" id="KW-1185">Reference proteome</keyword>
<feature type="domain" description="C-type lectin" evidence="28">
    <location>
        <begin position="152"/>
        <end position="266"/>
    </location>
</feature>
<dbReference type="Pfam" id="PF08391">
    <property type="entry name" value="Ly49"/>
    <property type="match status" value="1"/>
</dbReference>
<keyword evidence="8" id="KW-0430">Lectin</keyword>
<keyword evidence="20 29" id="KW-0449">Lipoprotein</keyword>
<dbReference type="GO" id="GO:0030246">
    <property type="term" value="F:carbohydrate binding"/>
    <property type="evidence" value="ECO:0007669"/>
    <property type="project" value="UniProtKB-KW"/>
</dbReference>
<dbReference type="PANTHER" id="PTHR47298:SF1">
    <property type="entry name" value="OXIDIZED LOW-DENSITY LIPOPROTEIN RECEPTOR 1"/>
    <property type="match status" value="1"/>
</dbReference>
<dbReference type="GO" id="GO:0006954">
    <property type="term" value="P:inflammatory response"/>
    <property type="evidence" value="ECO:0007669"/>
    <property type="project" value="UniProtKB-KW"/>
</dbReference>
<dbReference type="InterPro" id="IPR001304">
    <property type="entry name" value="C-type_lectin-like"/>
</dbReference>
<keyword evidence="16" id="KW-1015">Disulfide bond</keyword>